<dbReference type="AlphaFoldDB" id="A0A2C9LRS0"/>
<dbReference type="KEGG" id="bgt:106059211"/>
<dbReference type="VEuPathDB" id="VectorBase:BGLB034270"/>
<dbReference type="VEuPathDB" id="VectorBase:BGLAX_050264"/>
<dbReference type="EnsemblMetazoa" id="BGLB034270-RA">
    <property type="protein sequence ID" value="BGLB034270-PA"/>
    <property type="gene ID" value="BGLB034270"/>
</dbReference>
<name>A0A2C9LRS0_BIOGL</name>
<protein>
    <recommendedName>
        <fullName evidence="3">SEA domain-containing protein</fullName>
    </recommendedName>
</protein>
<reference evidence="1" key="1">
    <citation type="submission" date="2020-05" db="UniProtKB">
        <authorList>
            <consortium name="EnsemblMetazoa"/>
        </authorList>
    </citation>
    <scope>IDENTIFICATION</scope>
    <source>
        <strain evidence="1">BB02</strain>
    </source>
</reference>
<organism evidence="1 2">
    <name type="scientific">Biomphalaria glabrata</name>
    <name type="common">Bloodfluke planorb</name>
    <name type="synonym">Freshwater snail</name>
    <dbReference type="NCBI Taxonomy" id="6526"/>
    <lineage>
        <taxon>Eukaryota</taxon>
        <taxon>Metazoa</taxon>
        <taxon>Spiralia</taxon>
        <taxon>Lophotrochozoa</taxon>
        <taxon>Mollusca</taxon>
        <taxon>Gastropoda</taxon>
        <taxon>Heterobranchia</taxon>
        <taxon>Euthyneura</taxon>
        <taxon>Panpulmonata</taxon>
        <taxon>Hygrophila</taxon>
        <taxon>Lymnaeoidea</taxon>
        <taxon>Planorbidae</taxon>
        <taxon>Biomphalaria</taxon>
    </lineage>
</organism>
<evidence type="ECO:0000313" key="1">
    <source>
        <dbReference type="EnsemblMetazoa" id="BGLB034270-PA"/>
    </source>
</evidence>
<proteinExistence type="predicted"/>
<evidence type="ECO:0000313" key="2">
    <source>
        <dbReference type="Proteomes" id="UP000076420"/>
    </source>
</evidence>
<evidence type="ECO:0008006" key="3">
    <source>
        <dbReference type="Google" id="ProtNLM"/>
    </source>
</evidence>
<dbReference type="Proteomes" id="UP000076420">
    <property type="component" value="Unassembled WGS sequence"/>
</dbReference>
<gene>
    <name evidence="1" type="primary">106059211</name>
</gene>
<accession>A0A2C9LRS0</accession>
<sequence length="146" mass="16031">MRLAIDKNVSGVDLKNTSSESYVLLFNTVEEDIFDFCYPLVYGLLDVIVTNMSQGSLIIDFKLVINTTNTTQQSLQNDVVKVVNGISSSIKIGNVTYAVLTDACALLVNVCAPFQQCVNSSNQFICQNITTSSKYFPCTVSYNICV</sequence>